<sequence length="441" mass="47331">MANLLRAARPLRALARCGRRGAHVGRADAARDDVLKARFEALTDLADGGLGGKPLFATDEWFATCDNLLRSAPAVFDPNAFCNEGKVMDGWETRRRRTPGHDWCVLKLGLPGYVHGLEIDTAHFTGNQTPQVRVFAAEIAPSDDDGWLPAAARRATLGVQGTQATDEQTAAAAEAVGKAGAWHELVPLARLRPGYGGDEGLSIHRFEVPRELMQKRVTHLRLNQHPDGGIARLRAWGVAACDWATSLDPRAVGAIDLLSTLNGARAVGCSNKHYGEPRNLLRPGRGENMGSGWETARNPHRPAVLERDDTTGFVKMPGVCDWAVLRLGAVAKHLDALVVDTNFYRGNYPESIVIEAVDEPSATAAALLAPAGSPGAVRWRALLPRVRVGPSAEHEFKSGVAFDGSAFGRVTHVKVSIFPDGGLMRVRAIGEAAEPMPSGNE</sequence>
<dbReference type="SUPFAM" id="SSF49785">
    <property type="entry name" value="Galactose-binding domain-like"/>
    <property type="match status" value="2"/>
</dbReference>
<dbReference type="NCBIfam" id="TIGR02961">
    <property type="entry name" value="allantoicase"/>
    <property type="match status" value="1"/>
</dbReference>
<dbReference type="Gene3D" id="2.60.120.260">
    <property type="entry name" value="Galactose-binding domain-like"/>
    <property type="match status" value="2"/>
</dbReference>
<dbReference type="PANTHER" id="PTHR12045:SF3">
    <property type="entry name" value="INACTIVE ALLANTOICASE-RELATED"/>
    <property type="match status" value="1"/>
</dbReference>
<dbReference type="InterPro" id="IPR008979">
    <property type="entry name" value="Galactose-bd-like_sf"/>
</dbReference>
<proteinExistence type="inferred from homology"/>
<dbReference type="HAMAP" id="MF_00813">
    <property type="entry name" value="Allantoicase"/>
    <property type="match status" value="1"/>
</dbReference>
<dbReference type="AlphaFoldDB" id="A0A8J5XXA6"/>
<evidence type="ECO:0000256" key="2">
    <source>
        <dbReference type="SAM" id="MobiDB-lite"/>
    </source>
</evidence>
<reference evidence="4" key="1">
    <citation type="submission" date="2021-05" db="EMBL/GenBank/DDBJ databases">
        <title>The genome of the haptophyte Pavlova lutheri (Diacronema luteri, Pavlovales) - a model for lipid biosynthesis in eukaryotic algae.</title>
        <authorList>
            <person name="Hulatt C.J."/>
            <person name="Posewitz M.C."/>
        </authorList>
    </citation>
    <scope>NUCLEOTIDE SEQUENCE</scope>
    <source>
        <strain evidence="4">NIVA-4/92</strain>
    </source>
</reference>
<comment type="similarity">
    <text evidence="1">Belongs to the allantoicase family.</text>
</comment>
<gene>
    <name evidence="4" type="ORF">KFE25_008848</name>
</gene>
<comment type="caution">
    <text evidence="4">The sequence shown here is derived from an EMBL/GenBank/DDBJ whole genome shotgun (WGS) entry which is preliminary data.</text>
</comment>
<evidence type="ECO:0000313" key="4">
    <source>
        <dbReference type="EMBL" id="KAG8470427.1"/>
    </source>
</evidence>
<keyword evidence="5" id="KW-1185">Reference proteome</keyword>
<dbReference type="Pfam" id="PF03561">
    <property type="entry name" value="Allantoicase"/>
    <property type="match status" value="2"/>
</dbReference>
<protein>
    <recommendedName>
        <fullName evidence="3">Allantoicase domain-containing protein</fullName>
    </recommendedName>
</protein>
<feature type="region of interest" description="Disordered" evidence="2">
    <location>
        <begin position="278"/>
        <end position="297"/>
    </location>
</feature>
<dbReference type="OrthoDB" id="10266039at2759"/>
<dbReference type="InterPro" id="IPR015908">
    <property type="entry name" value="Allantoicase_dom"/>
</dbReference>
<evidence type="ECO:0000313" key="5">
    <source>
        <dbReference type="Proteomes" id="UP000751190"/>
    </source>
</evidence>
<accession>A0A8J5XXA6</accession>
<dbReference type="GO" id="GO:0004037">
    <property type="term" value="F:allantoicase activity"/>
    <property type="evidence" value="ECO:0007669"/>
    <property type="project" value="InterPro"/>
</dbReference>
<evidence type="ECO:0000259" key="3">
    <source>
        <dbReference type="Pfam" id="PF03561"/>
    </source>
</evidence>
<name>A0A8J5XXA6_DIALT</name>
<dbReference type="InterPro" id="IPR005164">
    <property type="entry name" value="Allantoicase"/>
</dbReference>
<dbReference type="PANTHER" id="PTHR12045">
    <property type="entry name" value="ALLANTOICASE"/>
    <property type="match status" value="1"/>
</dbReference>
<dbReference type="OMA" id="MDDGWET"/>
<evidence type="ECO:0000256" key="1">
    <source>
        <dbReference type="ARBA" id="ARBA00009242"/>
    </source>
</evidence>
<dbReference type="Proteomes" id="UP000751190">
    <property type="component" value="Unassembled WGS sequence"/>
</dbReference>
<organism evidence="4 5">
    <name type="scientific">Diacronema lutheri</name>
    <name type="common">Unicellular marine alga</name>
    <name type="synonym">Monochrysis lutheri</name>
    <dbReference type="NCBI Taxonomy" id="2081491"/>
    <lineage>
        <taxon>Eukaryota</taxon>
        <taxon>Haptista</taxon>
        <taxon>Haptophyta</taxon>
        <taxon>Pavlovophyceae</taxon>
        <taxon>Pavlovales</taxon>
        <taxon>Pavlovaceae</taxon>
        <taxon>Diacronema</taxon>
    </lineage>
</organism>
<feature type="domain" description="Allantoicase" evidence="3">
    <location>
        <begin position="51"/>
        <end position="238"/>
    </location>
</feature>
<dbReference type="GO" id="GO:0000256">
    <property type="term" value="P:allantoin catabolic process"/>
    <property type="evidence" value="ECO:0007669"/>
    <property type="project" value="InterPro"/>
</dbReference>
<feature type="domain" description="Allantoicase" evidence="3">
    <location>
        <begin position="263"/>
        <end position="432"/>
    </location>
</feature>
<dbReference type="EMBL" id="JAGTXO010000001">
    <property type="protein sequence ID" value="KAG8470427.1"/>
    <property type="molecule type" value="Genomic_DNA"/>
</dbReference>